<reference evidence="2" key="1">
    <citation type="submission" date="2020-10" db="EMBL/GenBank/DDBJ databases">
        <authorList>
            <person name="Gilroy R."/>
        </authorList>
    </citation>
    <scope>NUCLEOTIDE SEQUENCE</scope>
    <source>
        <strain evidence="2">ChiHcec3-11533</strain>
    </source>
</reference>
<dbReference type="GO" id="GO:0016783">
    <property type="term" value="F:sulfurtransferase activity"/>
    <property type="evidence" value="ECO:0007669"/>
    <property type="project" value="InterPro"/>
</dbReference>
<dbReference type="SUPFAM" id="SSF52402">
    <property type="entry name" value="Adenine nucleotide alpha hydrolases-like"/>
    <property type="match status" value="1"/>
</dbReference>
<sequence>MRQLGSERLGQLLRETGTAALAFSGGVDSAYLLYRAVQEGCAVVPIHIKTPFQPEFELQDAQRIAREVGVDLRVLSLDILSVPHVRENPANRCYYCKRALFSRILEAAAEAGAQVVFDGTNASDSSDDRPGMRAIRELGVRSPLRECGLTKSEIRALSKEAGLFTWDKPAYACLATRVPSGTEITPQILEQTERAEERLAKMGFRDFRVRLMDGAARLQVPEEQMPRVLEYRREILLALDAYAAVTLDLQTR</sequence>
<accession>A0A9D1LCP2</accession>
<gene>
    <name evidence="2" type="primary">larE</name>
    <name evidence="2" type="ORF">IAB02_09840</name>
</gene>
<proteinExistence type="predicted"/>
<reference evidence="2" key="2">
    <citation type="journal article" date="2021" name="PeerJ">
        <title>Extensive microbial diversity within the chicken gut microbiome revealed by metagenomics and culture.</title>
        <authorList>
            <person name="Gilroy R."/>
            <person name="Ravi A."/>
            <person name="Getino M."/>
            <person name="Pursley I."/>
            <person name="Horton D.L."/>
            <person name="Alikhan N.F."/>
            <person name="Baker D."/>
            <person name="Gharbi K."/>
            <person name="Hall N."/>
            <person name="Watson M."/>
            <person name="Adriaenssens E.M."/>
            <person name="Foster-Nyarko E."/>
            <person name="Jarju S."/>
            <person name="Secka A."/>
            <person name="Antonio M."/>
            <person name="Oren A."/>
            <person name="Chaudhuri R.R."/>
            <person name="La Ragione R."/>
            <person name="Hildebrand F."/>
            <person name="Pallen M.J."/>
        </authorList>
    </citation>
    <scope>NUCLEOTIDE SEQUENCE</scope>
    <source>
        <strain evidence="2">ChiHcec3-11533</strain>
    </source>
</reference>
<dbReference type="PANTHER" id="PTHR43169:SF2">
    <property type="entry name" value="NAD_GMP SYNTHASE DOMAIN-CONTAINING PROTEIN"/>
    <property type="match status" value="1"/>
</dbReference>
<feature type="active site" description="Nucleophile and sulfur donor" evidence="1">
    <location>
        <position position="173"/>
    </location>
</feature>
<dbReference type="PIRSF" id="PIRSF006661">
    <property type="entry name" value="PP-lp_UCP006661"/>
    <property type="match status" value="1"/>
</dbReference>
<evidence type="ECO:0000256" key="1">
    <source>
        <dbReference type="PIRSR" id="PIRSR006661-1"/>
    </source>
</evidence>
<keyword evidence="2" id="KW-0808">Transferase</keyword>
<dbReference type="InterPro" id="IPR052188">
    <property type="entry name" value="Ni-pincer_cofactor_biosynth"/>
</dbReference>
<protein>
    <submittedName>
        <fullName evidence="2">ATP-dependent sacrificial sulfur transferase LarE</fullName>
    </submittedName>
</protein>
<name>A0A9D1LCP2_9FIRM</name>
<comment type="caution">
    <text evidence="2">The sequence shown here is derived from an EMBL/GenBank/DDBJ whole genome shotgun (WGS) entry which is preliminary data.</text>
</comment>
<dbReference type="Pfam" id="PF06508">
    <property type="entry name" value="QueC"/>
    <property type="match status" value="1"/>
</dbReference>
<evidence type="ECO:0000313" key="3">
    <source>
        <dbReference type="Proteomes" id="UP000824072"/>
    </source>
</evidence>
<dbReference type="InterPro" id="IPR018317">
    <property type="entry name" value="QueC"/>
</dbReference>
<dbReference type="AlphaFoldDB" id="A0A9D1LCP2"/>
<dbReference type="InterPro" id="IPR014729">
    <property type="entry name" value="Rossmann-like_a/b/a_fold"/>
</dbReference>
<dbReference type="Proteomes" id="UP000824072">
    <property type="component" value="Unassembled WGS sequence"/>
</dbReference>
<dbReference type="PANTHER" id="PTHR43169">
    <property type="entry name" value="EXSB FAMILY PROTEIN"/>
    <property type="match status" value="1"/>
</dbReference>
<dbReference type="Gene3D" id="3.40.50.620">
    <property type="entry name" value="HUPs"/>
    <property type="match status" value="1"/>
</dbReference>
<dbReference type="InterPro" id="IPR005232">
    <property type="entry name" value="LarE"/>
</dbReference>
<dbReference type="CDD" id="cd01990">
    <property type="entry name" value="LarE-like"/>
    <property type="match status" value="1"/>
</dbReference>
<organism evidence="2 3">
    <name type="scientific">Candidatus Pullichristensenella excrementigallinarum</name>
    <dbReference type="NCBI Taxonomy" id="2840907"/>
    <lineage>
        <taxon>Bacteria</taxon>
        <taxon>Bacillati</taxon>
        <taxon>Bacillota</taxon>
        <taxon>Clostridia</taxon>
        <taxon>Candidatus Pullichristensenella</taxon>
    </lineage>
</organism>
<evidence type="ECO:0000313" key="2">
    <source>
        <dbReference type="EMBL" id="HIU34854.1"/>
    </source>
</evidence>
<dbReference type="NCBIfam" id="TIGR00268">
    <property type="entry name" value="ATP-dependent sacrificial sulfur transferase LarE"/>
    <property type="match status" value="1"/>
</dbReference>
<dbReference type="EMBL" id="DVMU01000208">
    <property type="protein sequence ID" value="HIU34854.1"/>
    <property type="molecule type" value="Genomic_DNA"/>
</dbReference>